<dbReference type="PANTHER" id="PTHR34477">
    <property type="entry name" value="UPF0213 PROTEIN YHBQ"/>
    <property type="match status" value="1"/>
</dbReference>
<dbReference type="AlphaFoldDB" id="A0A4R8ZW29"/>
<dbReference type="CDD" id="cd10456">
    <property type="entry name" value="GIY-YIG_UPF0213"/>
    <property type="match status" value="1"/>
</dbReference>
<evidence type="ECO:0000313" key="5">
    <source>
        <dbReference type="Proteomes" id="UP000297447"/>
    </source>
</evidence>
<reference evidence="4 5" key="1">
    <citation type="submission" date="2019-03" db="EMBL/GenBank/DDBJ databases">
        <title>Genomics of glacier-inhabiting Cryobacterium strains.</title>
        <authorList>
            <person name="Liu Q."/>
            <person name="Xin Y.-H."/>
        </authorList>
    </citation>
    <scope>NUCLEOTIDE SEQUENCE [LARGE SCALE GENOMIC DNA]</scope>
    <source>
        <strain evidence="4 5">Hh14</strain>
    </source>
</reference>
<dbReference type="PANTHER" id="PTHR34477:SF1">
    <property type="entry name" value="UPF0213 PROTEIN YHBQ"/>
    <property type="match status" value="1"/>
</dbReference>
<comment type="similarity">
    <text evidence="1">Belongs to the UPF0213 family.</text>
</comment>
<comment type="caution">
    <text evidence="4">The sequence shown here is derived from an EMBL/GenBank/DDBJ whole genome shotgun (WGS) entry which is preliminary data.</text>
</comment>
<dbReference type="InterPro" id="IPR050190">
    <property type="entry name" value="UPF0213_domain"/>
</dbReference>
<name>A0A4R8ZW29_9MICO</name>
<dbReference type="EMBL" id="SOHE01000060">
    <property type="protein sequence ID" value="TFD47773.1"/>
    <property type="molecule type" value="Genomic_DNA"/>
</dbReference>
<proteinExistence type="inferred from homology"/>
<dbReference type="SUPFAM" id="SSF82771">
    <property type="entry name" value="GIY-YIG endonuclease"/>
    <property type="match status" value="1"/>
</dbReference>
<evidence type="ECO:0000313" key="4">
    <source>
        <dbReference type="EMBL" id="TFD47773.1"/>
    </source>
</evidence>
<dbReference type="OrthoDB" id="9797095at2"/>
<gene>
    <name evidence="4" type="ORF">E3T55_14540</name>
</gene>
<dbReference type="Pfam" id="PF01541">
    <property type="entry name" value="GIY-YIG"/>
    <property type="match status" value="1"/>
</dbReference>
<evidence type="ECO:0000256" key="2">
    <source>
        <dbReference type="SAM" id="MobiDB-lite"/>
    </source>
</evidence>
<dbReference type="Gene3D" id="3.40.1440.10">
    <property type="entry name" value="GIY-YIG endonuclease"/>
    <property type="match status" value="1"/>
</dbReference>
<evidence type="ECO:0000259" key="3">
    <source>
        <dbReference type="PROSITE" id="PS50164"/>
    </source>
</evidence>
<dbReference type="InterPro" id="IPR035901">
    <property type="entry name" value="GIY-YIG_endonuc_sf"/>
</dbReference>
<dbReference type="InterPro" id="IPR000305">
    <property type="entry name" value="GIY-YIG_endonuc"/>
</dbReference>
<sequence>MPYMYILRCSDRSFYVGSTWNLEHRLWQHAQGEGSEYTKRRLPVRLEYFEEYERISEAFGREKQVQGWGRKKRQALIDGRLGDLSKLSHTAKNPPRPAGDEMELGSQGGLGNEP</sequence>
<dbReference type="Proteomes" id="UP000297447">
    <property type="component" value="Unassembled WGS sequence"/>
</dbReference>
<feature type="region of interest" description="Disordered" evidence="2">
    <location>
        <begin position="84"/>
        <end position="114"/>
    </location>
</feature>
<organism evidence="4 5">
    <name type="scientific">Cryobacterium frigoriphilum</name>
    <dbReference type="NCBI Taxonomy" id="1259150"/>
    <lineage>
        <taxon>Bacteria</taxon>
        <taxon>Bacillati</taxon>
        <taxon>Actinomycetota</taxon>
        <taxon>Actinomycetes</taxon>
        <taxon>Micrococcales</taxon>
        <taxon>Microbacteriaceae</taxon>
        <taxon>Cryobacterium</taxon>
    </lineage>
</organism>
<accession>A0A4R8ZW29</accession>
<dbReference type="PROSITE" id="PS50164">
    <property type="entry name" value="GIY_YIG"/>
    <property type="match status" value="1"/>
</dbReference>
<protein>
    <submittedName>
        <fullName evidence="4">GIY-YIG nuclease family protein</fullName>
    </submittedName>
</protein>
<feature type="domain" description="GIY-YIG" evidence="3">
    <location>
        <begin position="1"/>
        <end position="76"/>
    </location>
</feature>
<evidence type="ECO:0000256" key="1">
    <source>
        <dbReference type="ARBA" id="ARBA00007435"/>
    </source>
</evidence>
<keyword evidence="5" id="KW-1185">Reference proteome</keyword>